<dbReference type="AlphaFoldDB" id="A0A1B0B1T7"/>
<keyword evidence="2" id="KW-1185">Reference proteome</keyword>
<dbReference type="Proteomes" id="UP000092460">
    <property type="component" value="Unassembled WGS sequence"/>
</dbReference>
<name>A0A1B0B1T7_9MUSC</name>
<evidence type="ECO:0000313" key="2">
    <source>
        <dbReference type="Proteomes" id="UP000092460"/>
    </source>
</evidence>
<accession>A0A1B0B1T7</accession>
<sequence length="66" mass="7342">MSPHHKSLECYSNMSDRRSITVREMITSLDLVVPNGGSTSTFQRAIQGTVKDVTIVSLMLADRCTR</sequence>
<dbReference type="VEuPathDB" id="VectorBase:GPPI016096"/>
<reference evidence="1" key="2">
    <citation type="submission" date="2020-05" db="UniProtKB">
        <authorList>
            <consortium name="EnsemblMetazoa"/>
        </authorList>
    </citation>
    <scope>IDENTIFICATION</scope>
    <source>
        <strain evidence="1">IAEA</strain>
    </source>
</reference>
<evidence type="ECO:0000313" key="1">
    <source>
        <dbReference type="EnsemblMetazoa" id="GPPI016096-PA"/>
    </source>
</evidence>
<proteinExistence type="predicted"/>
<protein>
    <submittedName>
        <fullName evidence="1">Uncharacterized protein</fullName>
    </submittedName>
</protein>
<reference evidence="2" key="1">
    <citation type="submission" date="2015-01" db="EMBL/GenBank/DDBJ databases">
        <authorList>
            <person name="Aksoy S."/>
            <person name="Warren W."/>
            <person name="Wilson R.K."/>
        </authorList>
    </citation>
    <scope>NUCLEOTIDE SEQUENCE [LARGE SCALE GENOMIC DNA]</scope>
    <source>
        <strain evidence="2">IAEA</strain>
    </source>
</reference>
<organism evidence="1 2">
    <name type="scientific">Glossina palpalis gambiensis</name>
    <dbReference type="NCBI Taxonomy" id="67801"/>
    <lineage>
        <taxon>Eukaryota</taxon>
        <taxon>Metazoa</taxon>
        <taxon>Ecdysozoa</taxon>
        <taxon>Arthropoda</taxon>
        <taxon>Hexapoda</taxon>
        <taxon>Insecta</taxon>
        <taxon>Pterygota</taxon>
        <taxon>Neoptera</taxon>
        <taxon>Endopterygota</taxon>
        <taxon>Diptera</taxon>
        <taxon>Brachycera</taxon>
        <taxon>Muscomorpha</taxon>
        <taxon>Hippoboscoidea</taxon>
        <taxon>Glossinidae</taxon>
        <taxon>Glossina</taxon>
    </lineage>
</organism>
<dbReference type="EMBL" id="JXJN01007287">
    <property type="status" value="NOT_ANNOTATED_CDS"/>
    <property type="molecule type" value="Genomic_DNA"/>
</dbReference>
<dbReference type="EnsemblMetazoa" id="GPPI016096-RA">
    <property type="protein sequence ID" value="GPPI016096-PA"/>
    <property type="gene ID" value="GPPI016096"/>
</dbReference>